<accession>A0A423W360</accession>
<proteinExistence type="predicted"/>
<name>A0A423W360_9PEZI</name>
<organism evidence="3 4">
    <name type="scientific">Cytospora schulzeri</name>
    <dbReference type="NCBI Taxonomy" id="448051"/>
    <lineage>
        <taxon>Eukaryota</taxon>
        <taxon>Fungi</taxon>
        <taxon>Dikarya</taxon>
        <taxon>Ascomycota</taxon>
        <taxon>Pezizomycotina</taxon>
        <taxon>Sordariomycetes</taxon>
        <taxon>Sordariomycetidae</taxon>
        <taxon>Diaporthales</taxon>
        <taxon>Cytosporaceae</taxon>
        <taxon>Cytospora</taxon>
    </lineage>
</organism>
<dbReference type="GO" id="GO:0005525">
    <property type="term" value="F:GTP binding"/>
    <property type="evidence" value="ECO:0007669"/>
    <property type="project" value="UniProtKB-KW"/>
</dbReference>
<dbReference type="GO" id="GO:0007264">
    <property type="term" value="P:small GTPase-mediated signal transduction"/>
    <property type="evidence" value="ECO:0007669"/>
    <property type="project" value="InterPro"/>
</dbReference>
<dbReference type="InterPro" id="IPR001806">
    <property type="entry name" value="Small_GTPase"/>
</dbReference>
<protein>
    <recommendedName>
        <fullName evidence="5">P-loop containing nucleoside triphosphate hydrolase protein</fullName>
    </recommendedName>
</protein>
<dbReference type="InterPro" id="IPR027417">
    <property type="entry name" value="P-loop_NTPase"/>
</dbReference>
<evidence type="ECO:0000313" key="3">
    <source>
        <dbReference type="EMBL" id="ROV97745.1"/>
    </source>
</evidence>
<gene>
    <name evidence="3" type="ORF">VMCG_07403</name>
</gene>
<dbReference type="PANTHER" id="PTHR24072">
    <property type="entry name" value="RHO FAMILY GTPASE"/>
    <property type="match status" value="1"/>
</dbReference>
<keyword evidence="2" id="KW-0342">GTP-binding</keyword>
<dbReference type="Pfam" id="PF00071">
    <property type="entry name" value="Ras"/>
    <property type="match status" value="2"/>
</dbReference>
<reference evidence="3 4" key="1">
    <citation type="submission" date="2015-09" db="EMBL/GenBank/DDBJ databases">
        <title>Host preference determinants of Valsa canker pathogens revealed by comparative genomics.</title>
        <authorList>
            <person name="Yin Z."/>
            <person name="Huang L."/>
        </authorList>
    </citation>
    <scope>NUCLEOTIDE SEQUENCE [LARGE SCALE GENOMIC DNA]</scope>
    <source>
        <strain evidence="3 4">03-1</strain>
    </source>
</reference>
<keyword evidence="4" id="KW-1185">Reference proteome</keyword>
<dbReference type="SMART" id="SM00174">
    <property type="entry name" value="RHO"/>
    <property type="match status" value="1"/>
</dbReference>
<dbReference type="Gene3D" id="3.40.50.300">
    <property type="entry name" value="P-loop containing nucleotide triphosphate hydrolases"/>
    <property type="match status" value="1"/>
</dbReference>
<evidence type="ECO:0008006" key="5">
    <source>
        <dbReference type="Google" id="ProtNLM"/>
    </source>
</evidence>
<evidence type="ECO:0000256" key="1">
    <source>
        <dbReference type="ARBA" id="ARBA00022741"/>
    </source>
</evidence>
<evidence type="ECO:0000256" key="2">
    <source>
        <dbReference type="ARBA" id="ARBA00023134"/>
    </source>
</evidence>
<comment type="caution">
    <text evidence="3">The sequence shown here is derived from an EMBL/GenBank/DDBJ whole genome shotgun (WGS) entry which is preliminary data.</text>
</comment>
<dbReference type="InterPro" id="IPR003578">
    <property type="entry name" value="Small_GTPase_Rho"/>
</dbReference>
<dbReference type="Proteomes" id="UP000283895">
    <property type="component" value="Unassembled WGS sequence"/>
</dbReference>
<dbReference type="STRING" id="356882.A0A423W360"/>
<dbReference type="AlphaFoldDB" id="A0A423W360"/>
<sequence>MEPQTISILLLGDEKVGKSTFLSRISQGHSNLTGTAPITLLKDLDQPFIFEVSFGKRQYRLEFYDTSSPENWRLLRPDLILICFDISHRPSLINLQQVVRKQFLDRNPLTPPLITPPPRKPYTDNSQWIKEVRATFQTESTLPLAVLGLKRDLRTEDDPNGTLYPQEAYRVASEMRVDKYMECSAVTGELLQLAFEEICQMAVMTTTAEGGQSDGGCCLM</sequence>
<dbReference type="OrthoDB" id="25896at2759"/>
<evidence type="ECO:0000313" key="4">
    <source>
        <dbReference type="Proteomes" id="UP000283895"/>
    </source>
</evidence>
<dbReference type="PRINTS" id="PR00449">
    <property type="entry name" value="RASTRNSFRMNG"/>
</dbReference>
<keyword evidence="1" id="KW-0547">Nucleotide-binding</keyword>
<dbReference type="SUPFAM" id="SSF52540">
    <property type="entry name" value="P-loop containing nucleoside triphosphate hydrolases"/>
    <property type="match status" value="1"/>
</dbReference>
<dbReference type="EMBL" id="LKEA01000028">
    <property type="protein sequence ID" value="ROV97745.1"/>
    <property type="molecule type" value="Genomic_DNA"/>
</dbReference>
<dbReference type="GO" id="GO:0003924">
    <property type="term" value="F:GTPase activity"/>
    <property type="evidence" value="ECO:0007669"/>
    <property type="project" value="InterPro"/>
</dbReference>